<reference evidence="3" key="1">
    <citation type="submission" date="2018-05" db="EMBL/GenBank/DDBJ databases">
        <authorList>
            <person name="Lanie J.A."/>
            <person name="Ng W.-L."/>
            <person name="Kazmierczak K.M."/>
            <person name="Andrzejewski T.M."/>
            <person name="Davidsen T.M."/>
            <person name="Wayne K.J."/>
            <person name="Tettelin H."/>
            <person name="Glass J.I."/>
            <person name="Rusch D."/>
            <person name="Podicherti R."/>
            <person name="Tsui H.-C.T."/>
            <person name="Winkler M.E."/>
        </authorList>
    </citation>
    <scope>NUCLEOTIDE SEQUENCE</scope>
</reference>
<dbReference type="InterPro" id="IPR037523">
    <property type="entry name" value="VOC_core"/>
</dbReference>
<dbReference type="InterPro" id="IPR029068">
    <property type="entry name" value="Glyas_Bleomycin-R_OHBP_Dase"/>
</dbReference>
<dbReference type="Pfam" id="PF00903">
    <property type="entry name" value="Glyoxalase"/>
    <property type="match status" value="2"/>
</dbReference>
<dbReference type="AlphaFoldDB" id="A0A381QQZ0"/>
<evidence type="ECO:0000313" key="3">
    <source>
        <dbReference type="EMBL" id="SUZ81364.1"/>
    </source>
</evidence>
<dbReference type="PANTHER" id="PTHR43048:SF6">
    <property type="entry name" value="BLR8189 PROTEIN"/>
    <property type="match status" value="1"/>
</dbReference>
<feature type="domain" description="VOC" evidence="2">
    <location>
        <begin position="163"/>
        <end position="280"/>
    </location>
</feature>
<dbReference type="InterPro" id="IPR051785">
    <property type="entry name" value="MMCE/EMCE_epimerase"/>
</dbReference>
<proteinExistence type="predicted"/>
<dbReference type="GO" id="GO:0046491">
    <property type="term" value="P:L-methylmalonyl-CoA metabolic process"/>
    <property type="evidence" value="ECO:0007669"/>
    <property type="project" value="TreeGrafter"/>
</dbReference>
<name>A0A381QQZ0_9ZZZZ</name>
<dbReference type="GO" id="GO:0046872">
    <property type="term" value="F:metal ion binding"/>
    <property type="evidence" value="ECO:0007669"/>
    <property type="project" value="UniProtKB-KW"/>
</dbReference>
<protein>
    <recommendedName>
        <fullName evidence="2">VOC domain-containing protein</fullName>
    </recommendedName>
</protein>
<gene>
    <name evidence="3" type="ORF">METZ01_LOCUS34218</name>
</gene>
<dbReference type="InterPro" id="IPR004360">
    <property type="entry name" value="Glyas_Fos-R_dOase_dom"/>
</dbReference>
<dbReference type="CDD" id="cd06587">
    <property type="entry name" value="VOC"/>
    <property type="match status" value="2"/>
</dbReference>
<sequence>MKCRTTFTTISTNIAKLGSRLFTFLTCMALPFAVSAATPHHLHIALSNTSEAVSWYEEHLDCEAIAGREDAVNCGNTEIEFFLAQTVGGSQGTGVDHFGFSVPDLDAKMAELESVGVRGSGVRLVRFEDGSLVRDIPGLFKIAFITDPWGTKIELVQDEDLLGFHHIHLNSVDPAAALDWYSQVLGGESASLKGMLDGVLFDDIWLLATEYTDGRPGITQGRTIDHIGFEVADLDEAAVQMNRLSVEFRQEPTVPDNARSSAKQAFILGPDGVMIAIVESGWAGIEEEAVVAGSTESTELYVVPRTPWGEPDLQGIWTADAAHGIPLQRGIDVAGTDELTPEEAAARRERGTLNSIWGYDREWRDTTLGYVRSAPSTQVAMVIDPPNGQLPGTTAEYREAVANAPRRIPPQRARTPVDLGTYVRCITRGPVGMMMPSIYNNGLQIVQSPGNVAIQKEMIHETRVISTEPREGFGEGLKTWLGDSHGRWEGDTLVIEVRNLNGRTSYLGSSENMKLTQRFTRTGSNTLEYQFTVEDPAVWSEPWTGMFNFIRDDSQYELVEYACHEGNYGMTNTLSAARTIDAREADAAANEE</sequence>
<dbReference type="SUPFAM" id="SSF54593">
    <property type="entry name" value="Glyoxalase/Bleomycin resistance protein/Dihydroxybiphenyl dioxygenase"/>
    <property type="match status" value="2"/>
</dbReference>
<organism evidence="3">
    <name type="scientific">marine metagenome</name>
    <dbReference type="NCBI Taxonomy" id="408172"/>
    <lineage>
        <taxon>unclassified sequences</taxon>
        <taxon>metagenomes</taxon>
        <taxon>ecological metagenomes</taxon>
    </lineage>
</organism>
<dbReference type="PROSITE" id="PS51819">
    <property type="entry name" value="VOC"/>
    <property type="match status" value="2"/>
</dbReference>
<dbReference type="Gene3D" id="3.10.180.10">
    <property type="entry name" value="2,3-Dihydroxybiphenyl 1,2-Dioxygenase, domain 1"/>
    <property type="match status" value="2"/>
</dbReference>
<dbReference type="PANTHER" id="PTHR43048">
    <property type="entry name" value="METHYLMALONYL-COA EPIMERASE"/>
    <property type="match status" value="1"/>
</dbReference>
<evidence type="ECO:0000259" key="2">
    <source>
        <dbReference type="PROSITE" id="PS51819"/>
    </source>
</evidence>
<dbReference type="EMBL" id="UINC01001465">
    <property type="protein sequence ID" value="SUZ81364.1"/>
    <property type="molecule type" value="Genomic_DNA"/>
</dbReference>
<feature type="domain" description="VOC" evidence="2">
    <location>
        <begin position="38"/>
        <end position="158"/>
    </location>
</feature>
<keyword evidence="1" id="KW-0479">Metal-binding</keyword>
<dbReference type="GO" id="GO:0004493">
    <property type="term" value="F:methylmalonyl-CoA epimerase activity"/>
    <property type="evidence" value="ECO:0007669"/>
    <property type="project" value="TreeGrafter"/>
</dbReference>
<evidence type="ECO:0000256" key="1">
    <source>
        <dbReference type="ARBA" id="ARBA00022723"/>
    </source>
</evidence>
<accession>A0A381QQZ0</accession>